<accession>A0A150GS72</accession>
<comment type="caution">
    <text evidence="2">The sequence shown here is derived from an EMBL/GenBank/DDBJ whole genome shotgun (WGS) entry which is preliminary data.</text>
</comment>
<dbReference type="Pfam" id="PF00583">
    <property type="entry name" value="Acetyltransf_1"/>
    <property type="match status" value="1"/>
</dbReference>
<dbReference type="GO" id="GO:0016747">
    <property type="term" value="F:acyltransferase activity, transferring groups other than amino-acyl groups"/>
    <property type="evidence" value="ECO:0007669"/>
    <property type="project" value="InterPro"/>
</dbReference>
<dbReference type="Gene3D" id="3.40.630.30">
    <property type="match status" value="1"/>
</dbReference>
<dbReference type="InterPro" id="IPR016181">
    <property type="entry name" value="Acyl_CoA_acyltransferase"/>
</dbReference>
<gene>
    <name evidence="2" type="ORF">GPECTOR_9g606</name>
</gene>
<dbReference type="EMBL" id="LSYV01000010">
    <property type="protein sequence ID" value="KXZ52562.1"/>
    <property type="molecule type" value="Genomic_DNA"/>
</dbReference>
<dbReference type="AlphaFoldDB" id="A0A150GS72"/>
<dbReference type="OrthoDB" id="2017234at2759"/>
<dbReference type="PANTHER" id="PTHR47489:SF2">
    <property type="entry name" value="GCN5-RELATED N-ACETYLTRANSFERASE 5, CHLOROPLASTIC"/>
    <property type="match status" value="1"/>
</dbReference>
<dbReference type="SUPFAM" id="SSF55729">
    <property type="entry name" value="Acyl-CoA N-acyltransferases (Nat)"/>
    <property type="match status" value="1"/>
</dbReference>
<proteinExistence type="predicted"/>
<sequence length="165" mass="17808">MFRNCSTNGRDIEATLQRESSASPAAPEGFFLVARLHPTDPGVASLPPGQDSRLVGTASLALSADAQPIRRLPPVNLPPRGAAYISNMAVDPKFRRQGVARALLAACEDAARGAGRREVWLHVREADAPARALYGSAGYVEAGKDSWLDTLKHSIRPRVLMRRTL</sequence>
<dbReference type="Proteomes" id="UP000075714">
    <property type="component" value="Unassembled WGS sequence"/>
</dbReference>
<evidence type="ECO:0000259" key="1">
    <source>
        <dbReference type="PROSITE" id="PS51186"/>
    </source>
</evidence>
<protein>
    <recommendedName>
        <fullName evidence="1">N-acetyltransferase domain-containing protein</fullName>
    </recommendedName>
</protein>
<organism evidence="2 3">
    <name type="scientific">Gonium pectorale</name>
    <name type="common">Green alga</name>
    <dbReference type="NCBI Taxonomy" id="33097"/>
    <lineage>
        <taxon>Eukaryota</taxon>
        <taxon>Viridiplantae</taxon>
        <taxon>Chlorophyta</taxon>
        <taxon>core chlorophytes</taxon>
        <taxon>Chlorophyceae</taxon>
        <taxon>CS clade</taxon>
        <taxon>Chlamydomonadales</taxon>
        <taxon>Volvocaceae</taxon>
        <taxon>Gonium</taxon>
    </lineage>
</organism>
<feature type="domain" description="N-acetyltransferase" evidence="1">
    <location>
        <begin position="1"/>
        <end position="165"/>
    </location>
</feature>
<evidence type="ECO:0000313" key="2">
    <source>
        <dbReference type="EMBL" id="KXZ52562.1"/>
    </source>
</evidence>
<dbReference type="InterPro" id="IPR000182">
    <property type="entry name" value="GNAT_dom"/>
</dbReference>
<keyword evidence="3" id="KW-1185">Reference proteome</keyword>
<name>A0A150GS72_GONPE</name>
<evidence type="ECO:0000313" key="3">
    <source>
        <dbReference type="Proteomes" id="UP000075714"/>
    </source>
</evidence>
<dbReference type="CDD" id="cd04301">
    <property type="entry name" value="NAT_SF"/>
    <property type="match status" value="1"/>
</dbReference>
<dbReference type="PROSITE" id="PS51186">
    <property type="entry name" value="GNAT"/>
    <property type="match status" value="1"/>
</dbReference>
<reference evidence="3" key="1">
    <citation type="journal article" date="2016" name="Nat. Commun.">
        <title>The Gonium pectorale genome demonstrates co-option of cell cycle regulation during the evolution of multicellularity.</title>
        <authorList>
            <person name="Hanschen E.R."/>
            <person name="Marriage T.N."/>
            <person name="Ferris P.J."/>
            <person name="Hamaji T."/>
            <person name="Toyoda A."/>
            <person name="Fujiyama A."/>
            <person name="Neme R."/>
            <person name="Noguchi H."/>
            <person name="Minakuchi Y."/>
            <person name="Suzuki M."/>
            <person name="Kawai-Toyooka H."/>
            <person name="Smith D.R."/>
            <person name="Sparks H."/>
            <person name="Anderson J."/>
            <person name="Bakaric R."/>
            <person name="Luria V."/>
            <person name="Karger A."/>
            <person name="Kirschner M.W."/>
            <person name="Durand P.M."/>
            <person name="Michod R.E."/>
            <person name="Nozaki H."/>
            <person name="Olson B.J."/>
        </authorList>
    </citation>
    <scope>NUCLEOTIDE SEQUENCE [LARGE SCALE GENOMIC DNA]</scope>
    <source>
        <strain evidence="3">NIES-2863</strain>
    </source>
</reference>
<dbReference type="PANTHER" id="PTHR47489">
    <property type="entry name" value="ACYL-COA N-ACYLTRANSFERASES (NAT) SUPERFAMILY PROTEIN"/>
    <property type="match status" value="1"/>
</dbReference>